<evidence type="ECO:0000313" key="6">
    <source>
        <dbReference type="Proteomes" id="UP000179241"/>
    </source>
</evidence>
<evidence type="ECO:0000256" key="2">
    <source>
        <dbReference type="ARBA" id="ARBA00022980"/>
    </source>
</evidence>
<evidence type="ECO:0000256" key="3">
    <source>
        <dbReference type="ARBA" id="ARBA00023274"/>
    </source>
</evidence>
<dbReference type="InterPro" id="IPR012678">
    <property type="entry name" value="Ribosomal_uL23/eL15/eS24_sf"/>
</dbReference>
<keyword evidence="3" id="KW-0687">Ribonucleoprotein</keyword>
<dbReference type="SUPFAM" id="SSF54189">
    <property type="entry name" value="Ribosomal proteins S24e, L23 and L15e"/>
    <property type="match status" value="1"/>
</dbReference>
<comment type="similarity">
    <text evidence="1">Belongs to the universal ribosomal protein uL23 family.</text>
</comment>
<dbReference type="GO" id="GO:0006412">
    <property type="term" value="P:translation"/>
    <property type="evidence" value="ECO:0007669"/>
    <property type="project" value="InterPro"/>
</dbReference>
<dbReference type="Pfam" id="PF00276">
    <property type="entry name" value="Ribosomal_L23"/>
    <property type="match status" value="1"/>
</dbReference>
<dbReference type="GO" id="GO:0003735">
    <property type="term" value="F:structural constituent of ribosome"/>
    <property type="evidence" value="ECO:0007669"/>
    <property type="project" value="InterPro"/>
</dbReference>
<accession>A0A1F8CMI5</accession>
<sequence>MKPIYTERSINDAKKGVYTFAFPLIFNKAKIKRMVAEVFGVEVGEVKTTNYKTQAKRNAYGKKVTRKGFKKAFVTLKKGVIDLFEAKTK</sequence>
<gene>
    <name evidence="5" type="ORF">A2188_01055</name>
</gene>
<evidence type="ECO:0000313" key="5">
    <source>
        <dbReference type="EMBL" id="OGM77059.1"/>
    </source>
</evidence>
<dbReference type="InterPro" id="IPR012677">
    <property type="entry name" value="Nucleotide-bd_a/b_plait_sf"/>
</dbReference>
<proteinExistence type="inferred from homology"/>
<organism evidence="5 6">
    <name type="scientific">Candidatus Woesebacteria bacterium RIFOXYA1_FULL_43_9</name>
    <dbReference type="NCBI Taxonomy" id="1802534"/>
    <lineage>
        <taxon>Bacteria</taxon>
        <taxon>Candidatus Woeseibacteriota</taxon>
    </lineage>
</organism>
<dbReference type="EMBL" id="MGHU01000034">
    <property type="protein sequence ID" value="OGM77059.1"/>
    <property type="molecule type" value="Genomic_DNA"/>
</dbReference>
<dbReference type="Gene3D" id="3.30.70.330">
    <property type="match status" value="1"/>
</dbReference>
<dbReference type="AlphaFoldDB" id="A0A1F8CMI5"/>
<dbReference type="GO" id="GO:0005840">
    <property type="term" value="C:ribosome"/>
    <property type="evidence" value="ECO:0007669"/>
    <property type="project" value="UniProtKB-KW"/>
</dbReference>
<evidence type="ECO:0000256" key="1">
    <source>
        <dbReference type="ARBA" id="ARBA00006700"/>
    </source>
</evidence>
<reference evidence="5 6" key="1">
    <citation type="journal article" date="2016" name="Nat. Commun.">
        <title>Thousands of microbial genomes shed light on interconnected biogeochemical processes in an aquifer system.</title>
        <authorList>
            <person name="Anantharaman K."/>
            <person name="Brown C.T."/>
            <person name="Hug L.A."/>
            <person name="Sharon I."/>
            <person name="Castelle C.J."/>
            <person name="Probst A.J."/>
            <person name="Thomas B.C."/>
            <person name="Singh A."/>
            <person name="Wilkins M.J."/>
            <person name="Karaoz U."/>
            <person name="Brodie E.L."/>
            <person name="Williams K.H."/>
            <person name="Hubbard S.S."/>
            <person name="Banfield J.F."/>
        </authorList>
    </citation>
    <scope>NUCLEOTIDE SEQUENCE [LARGE SCALE GENOMIC DNA]</scope>
</reference>
<dbReference type="InterPro" id="IPR013025">
    <property type="entry name" value="Ribosomal_uL23-like"/>
</dbReference>
<protein>
    <recommendedName>
        <fullName evidence="4">50S ribosomal protein L23</fullName>
    </recommendedName>
</protein>
<evidence type="ECO:0000256" key="4">
    <source>
        <dbReference type="ARBA" id="ARBA00035481"/>
    </source>
</evidence>
<dbReference type="Proteomes" id="UP000179241">
    <property type="component" value="Unassembled WGS sequence"/>
</dbReference>
<keyword evidence="2 5" id="KW-0689">Ribosomal protein</keyword>
<comment type="caution">
    <text evidence="5">The sequence shown here is derived from an EMBL/GenBank/DDBJ whole genome shotgun (WGS) entry which is preliminary data.</text>
</comment>
<name>A0A1F8CMI5_9BACT</name>
<dbReference type="GO" id="GO:1990904">
    <property type="term" value="C:ribonucleoprotein complex"/>
    <property type="evidence" value="ECO:0007669"/>
    <property type="project" value="UniProtKB-KW"/>
</dbReference>